<dbReference type="GO" id="GO:0009881">
    <property type="term" value="F:photoreceptor activity"/>
    <property type="evidence" value="ECO:0007669"/>
    <property type="project" value="UniProtKB-KW"/>
</dbReference>
<dbReference type="SMART" id="SM00065">
    <property type="entry name" value="GAF"/>
    <property type="match status" value="2"/>
</dbReference>
<evidence type="ECO:0000259" key="18">
    <source>
        <dbReference type="PROSITE" id="PS50113"/>
    </source>
</evidence>
<dbReference type="InterPro" id="IPR000700">
    <property type="entry name" value="PAS-assoc_C"/>
</dbReference>
<evidence type="ECO:0000256" key="13">
    <source>
        <dbReference type="ARBA" id="ARBA00022840"/>
    </source>
</evidence>
<keyword evidence="14" id="KW-0157">Chromophore</keyword>
<evidence type="ECO:0000256" key="11">
    <source>
        <dbReference type="ARBA" id="ARBA00022741"/>
    </source>
</evidence>
<dbReference type="GO" id="GO:0004673">
    <property type="term" value="F:protein histidine kinase activity"/>
    <property type="evidence" value="ECO:0007669"/>
    <property type="project" value="UniProtKB-EC"/>
</dbReference>
<gene>
    <name evidence="19" type="ORF">MBUL_01359</name>
</gene>
<accession>A0A679J1L8</accession>
<dbReference type="PROSITE" id="PS50112">
    <property type="entry name" value="PAS"/>
    <property type="match status" value="1"/>
</dbReference>
<evidence type="ECO:0000256" key="6">
    <source>
        <dbReference type="ARBA" id="ARBA00022606"/>
    </source>
</evidence>
<dbReference type="SMART" id="SM00086">
    <property type="entry name" value="PAC"/>
    <property type="match status" value="2"/>
</dbReference>
<keyword evidence="5" id="KW-0597">Phosphoprotein</keyword>
<dbReference type="InterPro" id="IPR029016">
    <property type="entry name" value="GAF-like_dom_sf"/>
</dbReference>
<evidence type="ECO:0000256" key="15">
    <source>
        <dbReference type="ARBA" id="ARBA00023026"/>
    </source>
</evidence>
<dbReference type="Pfam" id="PF08448">
    <property type="entry name" value="PAS_4"/>
    <property type="match status" value="1"/>
</dbReference>
<reference evidence="19" key="1">
    <citation type="submission" date="2019-12" db="EMBL/GenBank/DDBJ databases">
        <authorList>
            <person name="Cremers G."/>
        </authorList>
    </citation>
    <scope>NUCLEOTIDE SEQUENCE</scope>
    <source>
        <strain evidence="19">Mbul1</strain>
    </source>
</reference>
<dbReference type="Gene3D" id="3.30.565.10">
    <property type="entry name" value="Histidine kinase-like ATPase, C-terminal domain"/>
    <property type="match status" value="1"/>
</dbReference>
<evidence type="ECO:0000256" key="2">
    <source>
        <dbReference type="ARBA" id="ARBA00012438"/>
    </source>
</evidence>
<dbReference type="Pfam" id="PF13426">
    <property type="entry name" value="PAS_9"/>
    <property type="match status" value="1"/>
</dbReference>
<keyword evidence="8" id="KW-0288">FMN</keyword>
<dbReference type="AlphaFoldDB" id="A0A679J1L8"/>
<dbReference type="InterPro" id="IPR001610">
    <property type="entry name" value="PAC"/>
</dbReference>
<keyword evidence="10" id="KW-0677">Repeat</keyword>
<feature type="domain" description="PAS" evidence="17">
    <location>
        <begin position="172"/>
        <end position="230"/>
    </location>
</feature>
<dbReference type="SMART" id="SM00911">
    <property type="entry name" value="HWE_HK"/>
    <property type="match status" value="1"/>
</dbReference>
<evidence type="ECO:0000256" key="3">
    <source>
        <dbReference type="ARBA" id="ARBA00021740"/>
    </source>
</evidence>
<dbReference type="Gene3D" id="3.30.450.20">
    <property type="entry name" value="PAS domain"/>
    <property type="match status" value="3"/>
</dbReference>
<evidence type="ECO:0000256" key="12">
    <source>
        <dbReference type="ARBA" id="ARBA00022777"/>
    </source>
</evidence>
<evidence type="ECO:0000259" key="17">
    <source>
        <dbReference type="PROSITE" id="PS50112"/>
    </source>
</evidence>
<dbReference type="EMBL" id="LR743504">
    <property type="protein sequence ID" value="CAA2101798.1"/>
    <property type="molecule type" value="Genomic_DNA"/>
</dbReference>
<evidence type="ECO:0000256" key="8">
    <source>
        <dbReference type="ARBA" id="ARBA00022643"/>
    </source>
</evidence>
<keyword evidence="6" id="KW-0716">Sensory transduction</keyword>
<feature type="domain" description="PAC" evidence="18">
    <location>
        <begin position="246"/>
        <end position="299"/>
    </location>
</feature>
<dbReference type="NCBIfam" id="TIGR00229">
    <property type="entry name" value="sensory_box"/>
    <property type="match status" value="1"/>
</dbReference>
<dbReference type="CDD" id="cd00130">
    <property type="entry name" value="PAS"/>
    <property type="match status" value="1"/>
</dbReference>
<evidence type="ECO:0000256" key="4">
    <source>
        <dbReference type="ARBA" id="ARBA00022543"/>
    </source>
</evidence>
<evidence type="ECO:0000256" key="9">
    <source>
        <dbReference type="ARBA" id="ARBA00022679"/>
    </source>
</evidence>
<comment type="catalytic activity">
    <reaction evidence="1">
        <text>ATP + protein L-histidine = ADP + protein N-phospho-L-histidine.</text>
        <dbReference type="EC" id="2.7.13.3"/>
    </reaction>
</comment>
<protein>
    <recommendedName>
        <fullName evidence="3">Blue-light-activated histidine kinase</fullName>
        <ecNumber evidence="2">2.7.13.3</ecNumber>
    </recommendedName>
</protein>
<evidence type="ECO:0000256" key="7">
    <source>
        <dbReference type="ARBA" id="ARBA00022630"/>
    </source>
</evidence>
<dbReference type="Pfam" id="PF07536">
    <property type="entry name" value="HWE_HK"/>
    <property type="match status" value="1"/>
</dbReference>
<evidence type="ECO:0000256" key="10">
    <source>
        <dbReference type="ARBA" id="ARBA00022737"/>
    </source>
</evidence>
<dbReference type="GO" id="GO:0005524">
    <property type="term" value="F:ATP binding"/>
    <property type="evidence" value="ECO:0007669"/>
    <property type="project" value="UniProtKB-KW"/>
</dbReference>
<dbReference type="SMART" id="SM00091">
    <property type="entry name" value="PAS"/>
    <property type="match status" value="3"/>
</dbReference>
<dbReference type="InterPro" id="IPR011102">
    <property type="entry name" value="Sig_transdc_His_kinase_HWE"/>
</dbReference>
<dbReference type="SUPFAM" id="SSF55781">
    <property type="entry name" value="GAF domain-like"/>
    <property type="match status" value="2"/>
</dbReference>
<dbReference type="PROSITE" id="PS50113">
    <property type="entry name" value="PAC"/>
    <property type="match status" value="2"/>
</dbReference>
<keyword evidence="12 19" id="KW-0418">Kinase</keyword>
<keyword evidence="9 19" id="KW-0808">Transferase</keyword>
<sequence>MDHDDSSAGIEADRRAALLRYGILDTEAEADFDDIVKAASAACDMPISLISLLDGDRQWFKAETGFGRRETPISSSICRYAVQEQDVVFVISDTTRDERTSANPLVTGDSHVRFYAGVPLQTSKGVTLGTLCVLDTKPNSLTAAQKLILQTLAKQVMALLELRRALQDRRESDRLNKAILESAVDYGIISMDLSGRVTSWNTGAERVIGWSEAEMLGEPAHVFFTPEDIETGAPEQEMGAALLHGRASDERWHRRKDGTLFWGLGEMMPLRNEDGHPEGFIKILRDRTEQRLANQKQRDDAEFMRSVLASSADCIKVIDLDNRLTFMSEGGMRVMEVSDFNAIQNCPWPDFWQNQGNADAYAALAAAKAGGTGHFQGQANTMAGNPRWWDVQVTPILDAEGRPERLLSVSRDITVQKTAEQRISASEARWRGLFTSMQEGFFLGELVRDRAGRACDYRFLEINPAFARQSGLSEQSVGRTVRELVPEIDQGLIDRYASVVDTGEPSLFEITVPGLGRTFEVRAGHESGQRFSCLFLDVTERKQGETRRLAIAELGDRLRDLSDPEAIAFVAAEITGRTLGLSHSGYGAVDQERETIVVGRGWSAPGLPGIDGAREFREYGSCIDALKAGTAVLIEDAAADPRTASDAVSLNDIRIRSFVDLPVMEHGRFVAVFYAAKDVPHAWNTEEIGFIRNIADRTRAAIARIEAEAQQRVLNLELSHRMKNMLAMVQSIATQTMRNATDVVSAKEVLAGRLIALGKSHDLLLGGSLGDTPLKTLIESALEPHKDKPDRFSLRGPALNVGAKAAMSLALILHELGTNAAKYGALSTAKGSVSIVWEICRSEGEGGDQVLLRWIEAGGPPVSPPTRTGFGTRLIGRGLAGNFGGEVSLDYRTAGVVCTLEASLKGLQAVDTPPDFR</sequence>
<dbReference type="Pfam" id="PF01590">
    <property type="entry name" value="GAF"/>
    <property type="match status" value="2"/>
</dbReference>
<keyword evidence="7" id="KW-0285">Flavoprotein</keyword>
<dbReference type="InterPro" id="IPR035965">
    <property type="entry name" value="PAS-like_dom_sf"/>
</dbReference>
<keyword evidence="16" id="KW-0675">Receptor</keyword>
<dbReference type="EC" id="2.7.13.3" evidence="2"/>
<evidence type="ECO:0000256" key="14">
    <source>
        <dbReference type="ARBA" id="ARBA00022991"/>
    </source>
</evidence>
<organism evidence="19">
    <name type="scientific">Methylobacterium bullatum</name>
    <dbReference type="NCBI Taxonomy" id="570505"/>
    <lineage>
        <taxon>Bacteria</taxon>
        <taxon>Pseudomonadati</taxon>
        <taxon>Pseudomonadota</taxon>
        <taxon>Alphaproteobacteria</taxon>
        <taxon>Hyphomicrobiales</taxon>
        <taxon>Methylobacteriaceae</taxon>
        <taxon>Methylobacterium</taxon>
    </lineage>
</organism>
<dbReference type="InterPro" id="IPR036890">
    <property type="entry name" value="HATPase_C_sf"/>
</dbReference>
<keyword evidence="13" id="KW-0067">ATP-binding</keyword>
<name>A0A679J1L8_9HYPH</name>
<dbReference type="SUPFAM" id="SSF55785">
    <property type="entry name" value="PYP-like sensor domain (PAS domain)"/>
    <property type="match status" value="3"/>
</dbReference>
<evidence type="ECO:0000256" key="16">
    <source>
        <dbReference type="ARBA" id="ARBA00023170"/>
    </source>
</evidence>
<evidence type="ECO:0000313" key="19">
    <source>
        <dbReference type="EMBL" id="CAA2101798.1"/>
    </source>
</evidence>
<dbReference type="Gene3D" id="3.30.450.40">
    <property type="match status" value="2"/>
</dbReference>
<evidence type="ECO:0000256" key="5">
    <source>
        <dbReference type="ARBA" id="ARBA00022553"/>
    </source>
</evidence>
<dbReference type="InterPro" id="IPR000014">
    <property type="entry name" value="PAS"/>
</dbReference>
<keyword evidence="4" id="KW-0600">Photoreceptor protein</keyword>
<feature type="domain" description="PAC" evidence="18">
    <location>
        <begin position="373"/>
        <end position="425"/>
    </location>
</feature>
<evidence type="ECO:0000256" key="1">
    <source>
        <dbReference type="ARBA" id="ARBA00000085"/>
    </source>
</evidence>
<keyword evidence="15" id="KW-0843">Virulence</keyword>
<dbReference type="PANTHER" id="PTHR41523:SF8">
    <property type="entry name" value="ETHYLENE RESPONSE SENSOR PROTEIN"/>
    <property type="match status" value="1"/>
</dbReference>
<dbReference type="Pfam" id="PF13188">
    <property type="entry name" value="PAS_8"/>
    <property type="match status" value="1"/>
</dbReference>
<dbReference type="InterPro" id="IPR003018">
    <property type="entry name" value="GAF"/>
</dbReference>
<keyword evidence="11" id="KW-0547">Nucleotide-binding</keyword>
<proteinExistence type="predicted"/>
<dbReference type="InterPro" id="IPR013656">
    <property type="entry name" value="PAS_4"/>
</dbReference>
<dbReference type="PANTHER" id="PTHR41523">
    <property type="entry name" value="TWO-COMPONENT SYSTEM SENSOR PROTEIN"/>
    <property type="match status" value="1"/>
</dbReference>